<evidence type="ECO:0000313" key="1">
    <source>
        <dbReference type="EMBL" id="KNB52489.1"/>
    </source>
</evidence>
<dbReference type="AlphaFoldDB" id="A0A0K9XGE8"/>
<keyword evidence="2" id="KW-1185">Reference proteome</keyword>
<sequence length="98" mass="10976">MHVWQRRVATRAVLPAVARTGWLEEILDHVPAATVVQPHLGALISLSDRCVQPGMWAYWVGEIRMVFGFQFPQWGWEAILRCGGCGAHAQPAPMIRSQ</sequence>
<gene>
    <name evidence="1" type="ORF">AC230_11140</name>
</gene>
<comment type="caution">
    <text evidence="1">The sequence shown here is derived from an EMBL/GenBank/DDBJ whole genome shotgun (WGS) entry which is preliminary data.</text>
</comment>
<accession>A0A0K9XGE8</accession>
<proteinExistence type="predicted"/>
<dbReference type="EMBL" id="LFXA01000005">
    <property type="protein sequence ID" value="KNB52489.1"/>
    <property type="molecule type" value="Genomic_DNA"/>
</dbReference>
<organism evidence="1 2">
    <name type="scientific">Streptomyces caatingaensis</name>
    <dbReference type="NCBI Taxonomy" id="1678637"/>
    <lineage>
        <taxon>Bacteria</taxon>
        <taxon>Bacillati</taxon>
        <taxon>Actinomycetota</taxon>
        <taxon>Actinomycetes</taxon>
        <taxon>Kitasatosporales</taxon>
        <taxon>Streptomycetaceae</taxon>
        <taxon>Streptomyces</taxon>
    </lineage>
</organism>
<protein>
    <submittedName>
        <fullName evidence="1">Uncharacterized protein</fullName>
    </submittedName>
</protein>
<dbReference type="Proteomes" id="UP000037288">
    <property type="component" value="Unassembled WGS sequence"/>
</dbReference>
<evidence type="ECO:0000313" key="2">
    <source>
        <dbReference type="Proteomes" id="UP000037288"/>
    </source>
</evidence>
<reference evidence="2" key="1">
    <citation type="submission" date="2015-07" db="EMBL/GenBank/DDBJ databases">
        <title>Draft genome sequence of Streptomyces sp. CMAA 1322, a bacterium isolated from Caatinga biome, from dry forest semiarid of Brazil.</title>
        <authorList>
            <person name="Santos S.N."/>
            <person name="Gacesa R."/>
            <person name="Taketani R.G."/>
            <person name="Long P.F."/>
            <person name="Melo I.S."/>
        </authorList>
    </citation>
    <scope>NUCLEOTIDE SEQUENCE [LARGE SCALE GENOMIC DNA]</scope>
    <source>
        <strain evidence="2">CMAA 1322</strain>
    </source>
</reference>
<name>A0A0K9XGE8_9ACTN</name>